<dbReference type="Proteomes" id="UP000567179">
    <property type="component" value="Unassembled WGS sequence"/>
</dbReference>
<evidence type="ECO:0000313" key="2">
    <source>
        <dbReference type="Proteomes" id="UP000567179"/>
    </source>
</evidence>
<organism evidence="1 2">
    <name type="scientific">Psilocybe cf. subviscida</name>
    <dbReference type="NCBI Taxonomy" id="2480587"/>
    <lineage>
        <taxon>Eukaryota</taxon>
        <taxon>Fungi</taxon>
        <taxon>Dikarya</taxon>
        <taxon>Basidiomycota</taxon>
        <taxon>Agaricomycotina</taxon>
        <taxon>Agaricomycetes</taxon>
        <taxon>Agaricomycetidae</taxon>
        <taxon>Agaricales</taxon>
        <taxon>Agaricineae</taxon>
        <taxon>Strophariaceae</taxon>
        <taxon>Psilocybe</taxon>
    </lineage>
</organism>
<protein>
    <submittedName>
        <fullName evidence="1">Uncharacterized protein</fullName>
    </submittedName>
</protein>
<name>A0A8H5F4V5_9AGAR</name>
<gene>
    <name evidence="1" type="ORF">D9619_012905</name>
</gene>
<evidence type="ECO:0000313" key="1">
    <source>
        <dbReference type="EMBL" id="KAF5323774.1"/>
    </source>
</evidence>
<dbReference type="OrthoDB" id="2687991at2759"/>
<comment type="caution">
    <text evidence="1">The sequence shown here is derived from an EMBL/GenBank/DDBJ whole genome shotgun (WGS) entry which is preliminary data.</text>
</comment>
<dbReference type="AlphaFoldDB" id="A0A8H5F4V5"/>
<proteinExistence type="predicted"/>
<dbReference type="EMBL" id="JAACJJ010000017">
    <property type="protein sequence ID" value="KAF5323774.1"/>
    <property type="molecule type" value="Genomic_DNA"/>
</dbReference>
<accession>A0A8H5F4V5</accession>
<reference evidence="1 2" key="1">
    <citation type="journal article" date="2020" name="ISME J.">
        <title>Uncovering the hidden diversity of litter-decomposition mechanisms in mushroom-forming fungi.</title>
        <authorList>
            <person name="Floudas D."/>
            <person name="Bentzer J."/>
            <person name="Ahren D."/>
            <person name="Johansson T."/>
            <person name="Persson P."/>
            <person name="Tunlid A."/>
        </authorList>
    </citation>
    <scope>NUCLEOTIDE SEQUENCE [LARGE SCALE GENOMIC DNA]</scope>
    <source>
        <strain evidence="1 2">CBS 101986</strain>
    </source>
</reference>
<sequence>MVTGVVVIEDARIVCASPPTQVERACGSPSSRLEDDEEEVVNLCGGKLCLGLGTYGAPIGFVEIRLEPSTNDGNVCDPLIDQDPPTGLVLVVDGLAFEGRNVL</sequence>
<keyword evidence="2" id="KW-1185">Reference proteome</keyword>